<accession>A0A543NLN3</accession>
<feature type="region of interest" description="Disordered" evidence="1">
    <location>
        <begin position="149"/>
        <end position="226"/>
    </location>
</feature>
<feature type="region of interest" description="Disordered" evidence="1">
    <location>
        <begin position="30"/>
        <end position="59"/>
    </location>
</feature>
<dbReference type="RefSeq" id="WP_141924178.1">
    <property type="nucleotide sequence ID" value="NZ_VFQC01000001.1"/>
</dbReference>
<dbReference type="InterPro" id="IPR058593">
    <property type="entry name" value="ARB_07466-like_C"/>
</dbReference>
<keyword evidence="2" id="KW-0732">Signal</keyword>
<evidence type="ECO:0000313" key="5">
    <source>
        <dbReference type="Proteomes" id="UP000317422"/>
    </source>
</evidence>
<evidence type="ECO:0000259" key="3">
    <source>
        <dbReference type="Pfam" id="PF26571"/>
    </source>
</evidence>
<evidence type="ECO:0000256" key="2">
    <source>
        <dbReference type="SAM" id="SignalP"/>
    </source>
</evidence>
<feature type="chain" id="PRO_5022243472" description="ARB-07466-like C-terminal domain-containing protein" evidence="2">
    <location>
        <begin position="36"/>
        <end position="338"/>
    </location>
</feature>
<dbReference type="OrthoDB" id="2989771at2"/>
<feature type="domain" description="ARB-07466-like C-terminal" evidence="3">
    <location>
        <begin position="221"/>
        <end position="330"/>
    </location>
</feature>
<gene>
    <name evidence="4" type="ORF">FHX37_2697</name>
</gene>
<feature type="compositionally biased region" description="Basic and acidic residues" evidence="1">
    <location>
        <begin position="170"/>
        <end position="183"/>
    </location>
</feature>
<feature type="compositionally biased region" description="Basic and acidic residues" evidence="1">
    <location>
        <begin position="149"/>
        <end position="161"/>
    </location>
</feature>
<dbReference type="EMBL" id="VFQC01000001">
    <property type="protein sequence ID" value="TQN32719.1"/>
    <property type="molecule type" value="Genomic_DNA"/>
</dbReference>
<comment type="caution">
    <text evidence="4">The sequence shown here is derived from an EMBL/GenBank/DDBJ whole genome shotgun (WGS) entry which is preliminary data.</text>
</comment>
<protein>
    <recommendedName>
        <fullName evidence="3">ARB-07466-like C-terminal domain-containing protein</fullName>
    </recommendedName>
</protein>
<feature type="compositionally biased region" description="Gly residues" evidence="1">
    <location>
        <begin position="192"/>
        <end position="208"/>
    </location>
</feature>
<feature type="compositionally biased region" description="Acidic residues" evidence="1">
    <location>
        <begin position="37"/>
        <end position="59"/>
    </location>
</feature>
<reference evidence="4 5" key="1">
    <citation type="submission" date="2019-06" db="EMBL/GenBank/DDBJ databases">
        <title>Sequencing the genomes of 1000 actinobacteria strains.</title>
        <authorList>
            <person name="Klenk H.-P."/>
        </authorList>
    </citation>
    <scope>NUCLEOTIDE SEQUENCE [LARGE SCALE GENOMIC DNA]</scope>
    <source>
        <strain evidence="4 5">DSM 45015</strain>
    </source>
</reference>
<name>A0A543NLN3_9ACTN</name>
<dbReference type="Pfam" id="PF26571">
    <property type="entry name" value="VldE"/>
    <property type="match status" value="1"/>
</dbReference>
<sequence length="338" mass="36521">MTRLSEPAVRRARSAVSVAVGAAAVLALAPAAASADPSDDEPSIEELNDRAEDLEEQYDSELVQYTDAKDAAEEADEELEDVNKRIEEARGEVAELAAQRYKGTGVDPTVEVVMNNDPDQMFDDAAIVSHLSENNGKRLDQLTELKKDREEAAEKAQGKLEDAEELVDELESKRDEVQEKIDRYEEEEVPDGTGGGNDDSGDSGGPGDGSIPADAKGPGWDGATPRMAGIRDEIVREFGAPYPVGCLRPGDNSGEHGSGRACDFMMSSGGATPSAQHQQLGQEIANYAQSNADRLGVMYIIWEQKIWDTRNPGAGWKPMDDRGGTTANHYDHVHISSY</sequence>
<feature type="signal peptide" evidence="2">
    <location>
        <begin position="1"/>
        <end position="35"/>
    </location>
</feature>
<dbReference type="AlphaFoldDB" id="A0A543NLN3"/>
<evidence type="ECO:0000256" key="1">
    <source>
        <dbReference type="SAM" id="MobiDB-lite"/>
    </source>
</evidence>
<proteinExistence type="predicted"/>
<keyword evidence="5" id="KW-1185">Reference proteome</keyword>
<evidence type="ECO:0000313" key="4">
    <source>
        <dbReference type="EMBL" id="TQN32719.1"/>
    </source>
</evidence>
<dbReference type="Gene3D" id="6.10.250.3150">
    <property type="match status" value="1"/>
</dbReference>
<organism evidence="4 5">
    <name type="scientific">Haloactinospora alba</name>
    <dbReference type="NCBI Taxonomy" id="405555"/>
    <lineage>
        <taxon>Bacteria</taxon>
        <taxon>Bacillati</taxon>
        <taxon>Actinomycetota</taxon>
        <taxon>Actinomycetes</taxon>
        <taxon>Streptosporangiales</taxon>
        <taxon>Nocardiopsidaceae</taxon>
        <taxon>Haloactinospora</taxon>
    </lineage>
</organism>
<dbReference type="Proteomes" id="UP000317422">
    <property type="component" value="Unassembled WGS sequence"/>
</dbReference>